<keyword evidence="3" id="KW-1003">Cell membrane</keyword>
<comment type="subcellular location">
    <subcellularLocation>
        <location evidence="1">Cell membrane</location>
        <topology evidence="1">Multi-pass membrane protein</topology>
    </subcellularLocation>
</comment>
<dbReference type="GO" id="GO:0015421">
    <property type="term" value="F:ABC-type oligopeptide transporter activity"/>
    <property type="evidence" value="ECO:0007669"/>
    <property type="project" value="TreeGrafter"/>
</dbReference>
<dbReference type="PROSITE" id="PS50893">
    <property type="entry name" value="ABC_TRANSPORTER_2"/>
    <property type="match status" value="1"/>
</dbReference>
<dbReference type="InterPro" id="IPR003439">
    <property type="entry name" value="ABC_transporter-like_ATP-bd"/>
</dbReference>
<dbReference type="STRING" id="69895.SAMN05192551_10490"/>
<dbReference type="PANTHER" id="PTHR43394">
    <property type="entry name" value="ATP-DEPENDENT PERMEASE MDL1, MITOCHONDRIAL"/>
    <property type="match status" value="1"/>
</dbReference>
<dbReference type="PANTHER" id="PTHR43394:SF1">
    <property type="entry name" value="ATP-BINDING CASSETTE SUB-FAMILY B MEMBER 10, MITOCHONDRIAL"/>
    <property type="match status" value="1"/>
</dbReference>
<accession>A0A1I3DSD0</accession>
<evidence type="ECO:0000259" key="11">
    <source>
        <dbReference type="PROSITE" id="PS50893"/>
    </source>
</evidence>
<keyword evidence="2" id="KW-0813">Transport</keyword>
<evidence type="ECO:0000256" key="4">
    <source>
        <dbReference type="ARBA" id="ARBA00022692"/>
    </source>
</evidence>
<keyword evidence="14" id="KW-1185">Reference proteome</keyword>
<feature type="transmembrane region" description="Helical" evidence="10">
    <location>
        <begin position="288"/>
        <end position="306"/>
    </location>
</feature>
<dbReference type="RefSeq" id="WP_093371479.1">
    <property type="nucleotide sequence ID" value="NZ_FOQA01000004.1"/>
</dbReference>
<evidence type="ECO:0000256" key="8">
    <source>
        <dbReference type="ARBA" id="ARBA00022989"/>
    </source>
</evidence>
<dbReference type="InterPro" id="IPR003593">
    <property type="entry name" value="AAA+_ATPase"/>
</dbReference>
<reference evidence="14" key="1">
    <citation type="submission" date="2016-10" db="EMBL/GenBank/DDBJ databases">
        <authorList>
            <person name="Varghese N."/>
            <person name="Submissions S."/>
        </authorList>
    </citation>
    <scope>NUCLEOTIDE SEQUENCE [LARGE SCALE GENOMIC DNA]</scope>
    <source>
        <strain evidence="14">Z-7934</strain>
    </source>
</reference>
<dbReference type="CDD" id="cd18545">
    <property type="entry name" value="ABC_6TM_YknV_like"/>
    <property type="match status" value="1"/>
</dbReference>
<feature type="domain" description="ABC transporter" evidence="11">
    <location>
        <begin position="356"/>
        <end position="589"/>
    </location>
</feature>
<evidence type="ECO:0000256" key="6">
    <source>
        <dbReference type="ARBA" id="ARBA00022807"/>
    </source>
</evidence>
<keyword evidence="4 10" id="KW-0812">Transmembrane</keyword>
<feature type="transmembrane region" description="Helical" evidence="10">
    <location>
        <begin position="152"/>
        <end position="175"/>
    </location>
</feature>
<keyword evidence="9 10" id="KW-0472">Membrane</keyword>
<dbReference type="PROSITE" id="PS00211">
    <property type="entry name" value="ABC_TRANSPORTER_1"/>
    <property type="match status" value="1"/>
</dbReference>
<dbReference type="PROSITE" id="PS50929">
    <property type="entry name" value="ABC_TM1F"/>
    <property type="match status" value="1"/>
</dbReference>
<gene>
    <name evidence="13" type="ORF">SAMN05192551_10490</name>
</gene>
<dbReference type="Proteomes" id="UP000199287">
    <property type="component" value="Unassembled WGS sequence"/>
</dbReference>
<organism evidence="13 14">
    <name type="scientific">Tindallia magadiensis</name>
    <dbReference type="NCBI Taxonomy" id="69895"/>
    <lineage>
        <taxon>Bacteria</taxon>
        <taxon>Bacillati</taxon>
        <taxon>Bacillota</taxon>
        <taxon>Clostridia</taxon>
        <taxon>Peptostreptococcales</taxon>
        <taxon>Tindalliaceae</taxon>
        <taxon>Tindallia</taxon>
    </lineage>
</organism>
<dbReference type="SUPFAM" id="SSF90123">
    <property type="entry name" value="ABC transporter transmembrane region"/>
    <property type="match status" value="1"/>
</dbReference>
<evidence type="ECO:0000256" key="1">
    <source>
        <dbReference type="ARBA" id="ARBA00004651"/>
    </source>
</evidence>
<dbReference type="InterPro" id="IPR039421">
    <property type="entry name" value="Type_1_exporter"/>
</dbReference>
<dbReference type="AlphaFoldDB" id="A0A1I3DSD0"/>
<dbReference type="GO" id="GO:0005524">
    <property type="term" value="F:ATP binding"/>
    <property type="evidence" value="ECO:0007669"/>
    <property type="project" value="UniProtKB-KW"/>
</dbReference>
<dbReference type="SUPFAM" id="SSF52540">
    <property type="entry name" value="P-loop containing nucleoside triphosphate hydrolases"/>
    <property type="match status" value="1"/>
</dbReference>
<feature type="transmembrane region" description="Helical" evidence="10">
    <location>
        <begin position="258"/>
        <end position="282"/>
    </location>
</feature>
<keyword evidence="6" id="KW-0378">Hydrolase</keyword>
<dbReference type="InterPro" id="IPR011527">
    <property type="entry name" value="ABC1_TM_dom"/>
</dbReference>
<evidence type="ECO:0000313" key="14">
    <source>
        <dbReference type="Proteomes" id="UP000199287"/>
    </source>
</evidence>
<evidence type="ECO:0000256" key="9">
    <source>
        <dbReference type="ARBA" id="ARBA00023136"/>
    </source>
</evidence>
<proteinExistence type="predicted"/>
<dbReference type="Gene3D" id="1.20.1560.10">
    <property type="entry name" value="ABC transporter type 1, transmembrane domain"/>
    <property type="match status" value="1"/>
</dbReference>
<dbReference type="FunFam" id="3.40.50.300:FF:000299">
    <property type="entry name" value="ABC transporter ATP-binding protein/permease"/>
    <property type="match status" value="1"/>
</dbReference>
<feature type="transmembrane region" description="Helical" evidence="10">
    <location>
        <begin position="181"/>
        <end position="199"/>
    </location>
</feature>
<evidence type="ECO:0000256" key="2">
    <source>
        <dbReference type="ARBA" id="ARBA00022448"/>
    </source>
</evidence>
<keyword evidence="5" id="KW-0547">Nucleotide-binding</keyword>
<name>A0A1I3DSD0_9FIRM</name>
<dbReference type="Gene3D" id="3.40.50.300">
    <property type="entry name" value="P-loop containing nucleotide triphosphate hydrolases"/>
    <property type="match status" value="1"/>
</dbReference>
<keyword evidence="6" id="KW-0645">Protease</keyword>
<keyword evidence="7 13" id="KW-0067">ATP-binding</keyword>
<evidence type="ECO:0000313" key="13">
    <source>
        <dbReference type="EMBL" id="SFH89612.1"/>
    </source>
</evidence>
<keyword evidence="6" id="KW-0788">Thiol protease</keyword>
<dbReference type="GO" id="GO:0008234">
    <property type="term" value="F:cysteine-type peptidase activity"/>
    <property type="evidence" value="ECO:0007669"/>
    <property type="project" value="UniProtKB-KW"/>
</dbReference>
<evidence type="ECO:0000259" key="12">
    <source>
        <dbReference type="PROSITE" id="PS50929"/>
    </source>
</evidence>
<keyword evidence="8 10" id="KW-1133">Transmembrane helix</keyword>
<dbReference type="GO" id="GO:0005886">
    <property type="term" value="C:plasma membrane"/>
    <property type="evidence" value="ECO:0007669"/>
    <property type="project" value="UniProtKB-SubCell"/>
</dbReference>
<evidence type="ECO:0000256" key="7">
    <source>
        <dbReference type="ARBA" id="ARBA00022840"/>
    </source>
</evidence>
<evidence type="ECO:0000256" key="3">
    <source>
        <dbReference type="ARBA" id="ARBA00022475"/>
    </source>
</evidence>
<protein>
    <submittedName>
        <fullName evidence="13">ATP-binding cassette, subfamily B</fullName>
    </submittedName>
</protein>
<dbReference type="GO" id="GO:0016887">
    <property type="term" value="F:ATP hydrolysis activity"/>
    <property type="evidence" value="ECO:0007669"/>
    <property type="project" value="InterPro"/>
</dbReference>
<dbReference type="InterPro" id="IPR036640">
    <property type="entry name" value="ABC1_TM_sf"/>
</dbReference>
<evidence type="ECO:0000256" key="5">
    <source>
        <dbReference type="ARBA" id="ARBA00022741"/>
    </source>
</evidence>
<dbReference type="OrthoDB" id="9762778at2"/>
<feature type="transmembrane region" description="Helical" evidence="10">
    <location>
        <begin position="41"/>
        <end position="61"/>
    </location>
</feature>
<dbReference type="InterPro" id="IPR017871">
    <property type="entry name" value="ABC_transporter-like_CS"/>
</dbReference>
<dbReference type="Pfam" id="PF00664">
    <property type="entry name" value="ABC_membrane"/>
    <property type="match status" value="1"/>
</dbReference>
<feature type="domain" description="ABC transmembrane type-1" evidence="12">
    <location>
        <begin position="42"/>
        <end position="324"/>
    </location>
</feature>
<evidence type="ECO:0000256" key="10">
    <source>
        <dbReference type="SAM" id="Phobius"/>
    </source>
</evidence>
<dbReference type="SMART" id="SM00382">
    <property type="entry name" value="AAA"/>
    <property type="match status" value="1"/>
</dbReference>
<dbReference type="EMBL" id="FOQA01000004">
    <property type="protein sequence ID" value="SFH89612.1"/>
    <property type="molecule type" value="Genomic_DNA"/>
</dbReference>
<feature type="transmembrane region" description="Helical" evidence="10">
    <location>
        <begin position="81"/>
        <end position="97"/>
    </location>
</feature>
<dbReference type="Pfam" id="PF00005">
    <property type="entry name" value="ABC_tran"/>
    <property type="match status" value="1"/>
</dbReference>
<dbReference type="InterPro" id="IPR027417">
    <property type="entry name" value="P-loop_NTPase"/>
</dbReference>
<sequence>MRGGFIGKYPDQENKKFQQTYFRKENWQFIFPIIQKNQKDLFLASFFSILYTITFLFPPYLIQRIIDDYILDGHPLGMTPWIILFFFLYASSWYFAYQQRIWSQSAGQKTVFEIRERLHKKLLELPISFHEKQQKGSLTSLLMNDVSALSSVITEGIIGLMSDVLTIIGITIIMYQMQPQLTLILLATAPIILLLMSFLGRHIREAFTNVREKMADLNAQVEENVSGIRVIQSLGIQDKSEAAFEQVSLGNFKAKLNAMIFLALLFPLMSLTTGIGNALLVWYGGLEVIAGSISIGIFAAFLAYIRKFYLPLKNFSDLYYTYLSALVSLNRIVDVMLLKSNTEPLYSTPRPFQHRILLHRLSFNYDSKMVLKNLSLEIQKGERVGIVGDSGSGKSTLVRLLTKLDQPASGYISFDECPIQEISDSIFRKMVAVIPQNTFLFADTIHKNILQGDPQATVDEVQQAAKKAKAHDMIMSLPQQYETILGEKGVGLSGGQRQLIAFSRALLRNPDILILDEATSSMDVFLENQLYQSMADVFENRTVVVITHRLRTLQGMDKIVLLQDGTIADCGNHCQLLSRNNDYRNLVEAGFRETSQNSISGFP</sequence>